<feature type="compositionally biased region" description="Polar residues" evidence="1">
    <location>
        <begin position="157"/>
        <end position="167"/>
    </location>
</feature>
<sequence>MPSDFFFDSPVPPKLDLTASAASSLCRTISTPLTSSRKRARYGYGGLDGKTSGFDDQILWDHPPSISRISSPVPLANTEYLLAEGGLDTGLLTTAKASILGFSSQRDGENEESELDYRPTRYREPSRTVAARMEVDGGYTPPTPSSIEGTKRKREPQTVQDDNTTVKSTPGWGEAVLNLVGGVAGKVWNFCWSAPFRGFHAGGGRGYDMDASTTTVQPSQTWDTPSPPQKRRPSHQMDETPIPGRYPVDDSYCIDKPHRDDIHNNWVLVKENKGSQESTPSPGPRKIPRRNSVVHHVPARRSAARVQPKRPVTPLTPTRSPNFSPQLSSPSIYKTPPKHSTVSNPNESPLSIETQRHAAKLRRKERQEDASIRRLNQQLKAMIREGREALGTRIEVDEMDLDEWD</sequence>
<feature type="compositionally biased region" description="Basic residues" evidence="1">
    <location>
        <begin position="286"/>
        <end position="303"/>
    </location>
</feature>
<feature type="region of interest" description="Disordered" evidence="1">
    <location>
        <begin position="210"/>
        <end position="255"/>
    </location>
</feature>
<dbReference type="OMA" id="TQRYMAQ"/>
<feature type="region of interest" description="Disordered" evidence="1">
    <location>
        <begin position="135"/>
        <end position="167"/>
    </location>
</feature>
<protein>
    <submittedName>
        <fullName evidence="2">Uncharacterized protein</fullName>
    </submittedName>
</protein>
<name>C5FG42_ARTOC</name>
<reference evidence="3" key="1">
    <citation type="journal article" date="2012" name="MBio">
        <title>Comparative genome analysis of Trichophyton rubrum and related dermatophytes reveals candidate genes involved in infection.</title>
        <authorList>
            <person name="Martinez D.A."/>
            <person name="Oliver B.G."/>
            <person name="Graeser Y."/>
            <person name="Goldberg J.M."/>
            <person name="Li W."/>
            <person name="Martinez-Rossi N.M."/>
            <person name="Monod M."/>
            <person name="Shelest E."/>
            <person name="Barton R.C."/>
            <person name="Birch E."/>
            <person name="Brakhage A.A."/>
            <person name="Chen Z."/>
            <person name="Gurr S.J."/>
            <person name="Heiman D."/>
            <person name="Heitman J."/>
            <person name="Kosti I."/>
            <person name="Rossi A."/>
            <person name="Saif S."/>
            <person name="Samalova M."/>
            <person name="Saunders C.W."/>
            <person name="Shea T."/>
            <person name="Summerbell R.C."/>
            <person name="Xu J."/>
            <person name="Young S."/>
            <person name="Zeng Q."/>
            <person name="Birren B.W."/>
            <person name="Cuomo C.A."/>
            <person name="White T.C."/>
        </authorList>
    </citation>
    <scope>NUCLEOTIDE SEQUENCE [LARGE SCALE GENOMIC DNA]</scope>
    <source>
        <strain evidence="3">ATCC MYA-4605 / CBS 113480</strain>
    </source>
</reference>
<feature type="region of interest" description="Disordered" evidence="1">
    <location>
        <begin position="271"/>
        <end position="352"/>
    </location>
</feature>
<dbReference type="GeneID" id="9222582"/>
<dbReference type="VEuPathDB" id="FungiDB:MCYG_02546"/>
<proteinExistence type="predicted"/>
<evidence type="ECO:0000313" key="3">
    <source>
        <dbReference type="Proteomes" id="UP000002035"/>
    </source>
</evidence>
<evidence type="ECO:0000256" key="1">
    <source>
        <dbReference type="SAM" id="MobiDB-lite"/>
    </source>
</evidence>
<feature type="compositionally biased region" description="Polar residues" evidence="1">
    <location>
        <begin position="211"/>
        <end position="224"/>
    </location>
</feature>
<feature type="compositionally biased region" description="Polar residues" evidence="1">
    <location>
        <begin position="315"/>
        <end position="352"/>
    </location>
</feature>
<keyword evidence="3" id="KW-1185">Reference proteome</keyword>
<dbReference type="eggNOG" id="ENOG502SQZN">
    <property type="taxonomic scope" value="Eukaryota"/>
</dbReference>
<dbReference type="AlphaFoldDB" id="C5FG42"/>
<dbReference type="OrthoDB" id="5138418at2759"/>
<dbReference type="HOGENOM" id="CLU_026242_1_0_1"/>
<organism evidence="2 3">
    <name type="scientific">Arthroderma otae (strain ATCC MYA-4605 / CBS 113480)</name>
    <name type="common">Microsporum canis</name>
    <dbReference type="NCBI Taxonomy" id="554155"/>
    <lineage>
        <taxon>Eukaryota</taxon>
        <taxon>Fungi</taxon>
        <taxon>Dikarya</taxon>
        <taxon>Ascomycota</taxon>
        <taxon>Pezizomycotina</taxon>
        <taxon>Eurotiomycetes</taxon>
        <taxon>Eurotiomycetidae</taxon>
        <taxon>Onygenales</taxon>
        <taxon>Arthrodermataceae</taxon>
        <taxon>Microsporum</taxon>
    </lineage>
</organism>
<gene>
    <name evidence="2" type="ORF">MCYG_02546</name>
</gene>
<accession>C5FG42</accession>
<dbReference type="RefSeq" id="XP_002849612.1">
    <property type="nucleotide sequence ID" value="XM_002849566.1"/>
</dbReference>
<evidence type="ECO:0000313" key="2">
    <source>
        <dbReference type="EMBL" id="EEQ29727.1"/>
    </source>
</evidence>
<dbReference type="EMBL" id="DS995702">
    <property type="protein sequence ID" value="EEQ29727.1"/>
    <property type="molecule type" value="Genomic_DNA"/>
</dbReference>
<dbReference type="Proteomes" id="UP000002035">
    <property type="component" value="Unassembled WGS sequence"/>
</dbReference>
<dbReference type="STRING" id="554155.C5FG42"/>